<name>A0AAD4WGE7_PRUDU</name>
<evidence type="ECO:0000313" key="2">
    <source>
        <dbReference type="EMBL" id="KAI5341862.1"/>
    </source>
</evidence>
<feature type="compositionally biased region" description="Polar residues" evidence="1">
    <location>
        <begin position="59"/>
        <end position="70"/>
    </location>
</feature>
<dbReference type="AlphaFoldDB" id="A0AAD4WGE7"/>
<organism evidence="2 3">
    <name type="scientific">Prunus dulcis</name>
    <name type="common">Almond</name>
    <name type="synonym">Amygdalus dulcis</name>
    <dbReference type="NCBI Taxonomy" id="3755"/>
    <lineage>
        <taxon>Eukaryota</taxon>
        <taxon>Viridiplantae</taxon>
        <taxon>Streptophyta</taxon>
        <taxon>Embryophyta</taxon>
        <taxon>Tracheophyta</taxon>
        <taxon>Spermatophyta</taxon>
        <taxon>Magnoliopsida</taxon>
        <taxon>eudicotyledons</taxon>
        <taxon>Gunneridae</taxon>
        <taxon>Pentapetalae</taxon>
        <taxon>rosids</taxon>
        <taxon>fabids</taxon>
        <taxon>Rosales</taxon>
        <taxon>Rosaceae</taxon>
        <taxon>Amygdaloideae</taxon>
        <taxon>Amygdaleae</taxon>
        <taxon>Prunus</taxon>
    </lineage>
</organism>
<reference evidence="2 3" key="1">
    <citation type="journal article" date="2022" name="G3 (Bethesda)">
        <title>Whole-genome sequence and methylome profiling of the almond [Prunus dulcis (Mill.) D.A. Webb] cultivar 'Nonpareil'.</title>
        <authorList>
            <person name="D'Amico-Willman K.M."/>
            <person name="Ouma W.Z."/>
            <person name="Meulia T."/>
            <person name="Sideli G.M."/>
            <person name="Gradziel T.M."/>
            <person name="Fresnedo-Ramirez J."/>
        </authorList>
    </citation>
    <scope>NUCLEOTIDE SEQUENCE [LARGE SCALE GENOMIC DNA]</scope>
    <source>
        <strain evidence="2">Clone GOH B32 T37-40</strain>
    </source>
</reference>
<accession>A0AAD4WGE7</accession>
<evidence type="ECO:0000256" key="1">
    <source>
        <dbReference type="SAM" id="MobiDB-lite"/>
    </source>
</evidence>
<feature type="compositionally biased region" description="Low complexity" evidence="1">
    <location>
        <begin position="32"/>
        <end position="42"/>
    </location>
</feature>
<sequence length="99" mass="10354">MTFCTNAEGEVEASTTMTFPNNISAAAAAAVNAAPPNNSNASSHDDTTIAGPKGRRSSETIQASPTSSATGLRRRDYPAPQYRGVGRATVQSKLKNERV</sequence>
<gene>
    <name evidence="2" type="ORF">L3X38_009737</name>
</gene>
<dbReference type="Proteomes" id="UP001054821">
    <property type="component" value="Chromosome 2"/>
</dbReference>
<comment type="caution">
    <text evidence="2">The sequence shown here is derived from an EMBL/GenBank/DDBJ whole genome shotgun (WGS) entry which is preliminary data.</text>
</comment>
<protein>
    <submittedName>
        <fullName evidence="2">Uncharacterized protein</fullName>
    </submittedName>
</protein>
<keyword evidence="3" id="KW-1185">Reference proteome</keyword>
<evidence type="ECO:0000313" key="3">
    <source>
        <dbReference type="Proteomes" id="UP001054821"/>
    </source>
</evidence>
<dbReference type="EMBL" id="JAJFAZ020000002">
    <property type="protein sequence ID" value="KAI5341862.1"/>
    <property type="molecule type" value="Genomic_DNA"/>
</dbReference>
<proteinExistence type="predicted"/>
<feature type="region of interest" description="Disordered" evidence="1">
    <location>
        <begin position="32"/>
        <end position="99"/>
    </location>
</feature>